<feature type="transmembrane region" description="Helical" evidence="1">
    <location>
        <begin position="97"/>
        <end position="114"/>
    </location>
</feature>
<keyword evidence="1" id="KW-1133">Transmembrane helix</keyword>
<name>A0A7M2YB83_9FLAO</name>
<feature type="transmembrane region" description="Helical" evidence="1">
    <location>
        <begin position="57"/>
        <end position="85"/>
    </location>
</feature>
<dbReference type="RefSeq" id="WP_193810787.1">
    <property type="nucleotide sequence ID" value="NZ_CP040442.1"/>
</dbReference>
<organism evidence="2 3">
    <name type="scientific">Kaistella flava</name>
    <name type="common">ex Peng et al. 2021</name>
    <dbReference type="NCBI Taxonomy" id="2038776"/>
    <lineage>
        <taxon>Bacteria</taxon>
        <taxon>Pseudomonadati</taxon>
        <taxon>Bacteroidota</taxon>
        <taxon>Flavobacteriia</taxon>
        <taxon>Flavobacteriales</taxon>
        <taxon>Weeksellaceae</taxon>
        <taxon>Chryseobacterium group</taxon>
        <taxon>Kaistella</taxon>
    </lineage>
</organism>
<dbReference type="AlphaFoldDB" id="A0A7M2YB83"/>
<dbReference type="KEGG" id="kfa:Q73A0000_09680"/>
<evidence type="ECO:0000256" key="1">
    <source>
        <dbReference type="SAM" id="Phobius"/>
    </source>
</evidence>
<gene>
    <name evidence="2" type="ORF">Q73A0000_09680</name>
</gene>
<keyword evidence="1" id="KW-0812">Transmembrane</keyword>
<accession>A0A7M2YB83</accession>
<reference evidence="2 3" key="1">
    <citation type="submission" date="2019-05" db="EMBL/GenBank/DDBJ databases">
        <title>Chryseobacterium sp. isolated from King George Island, maritime Antarctica.</title>
        <authorList>
            <person name="Peng X."/>
        </authorList>
    </citation>
    <scope>NUCLEOTIDE SEQUENCE [LARGE SCALE GENOMIC DNA]</scope>
    <source>
        <strain evidence="2 3">7-3A</strain>
    </source>
</reference>
<keyword evidence="1" id="KW-0472">Membrane</keyword>
<feature type="transmembrane region" description="Helical" evidence="1">
    <location>
        <begin position="172"/>
        <end position="194"/>
    </location>
</feature>
<feature type="transmembrane region" description="Helical" evidence="1">
    <location>
        <begin position="237"/>
        <end position="255"/>
    </location>
</feature>
<sequence>MILSLTRNSKPAFFVGLFLLIIPNLHLWTSFIGKESILFVALVVMTEKLLQRRIKSASFVLSFLLIALIRPHVAVVLLVALMIAYMWKGNLGVKEKMGVGVISLFCFLGIYLLLKKIAFIRTNPWKRIIHIYDYHIKGLKKTDAYVPLDEYHLPYKIFTFYFRPLPFEKTGWLYQIWSIENLILLLISGGVFYIAVRNFKTIKWGLYEVFASLTILLLAVMYVYAYANYGLIARTKIMAMPFLYIFMVKIFAQVIPREPN</sequence>
<protein>
    <recommendedName>
        <fullName evidence="4">Glycosyltransferase RgtA/B/C/D-like domain-containing protein</fullName>
    </recommendedName>
</protein>
<dbReference type="Proteomes" id="UP000594195">
    <property type="component" value="Chromosome"/>
</dbReference>
<evidence type="ECO:0008006" key="4">
    <source>
        <dbReference type="Google" id="ProtNLM"/>
    </source>
</evidence>
<evidence type="ECO:0000313" key="3">
    <source>
        <dbReference type="Proteomes" id="UP000594195"/>
    </source>
</evidence>
<proteinExistence type="predicted"/>
<evidence type="ECO:0000313" key="2">
    <source>
        <dbReference type="EMBL" id="QOW10623.1"/>
    </source>
</evidence>
<feature type="transmembrane region" description="Helical" evidence="1">
    <location>
        <begin position="12"/>
        <end position="45"/>
    </location>
</feature>
<feature type="transmembrane region" description="Helical" evidence="1">
    <location>
        <begin position="206"/>
        <end position="225"/>
    </location>
</feature>
<keyword evidence="3" id="KW-1185">Reference proteome</keyword>
<dbReference type="EMBL" id="CP040442">
    <property type="protein sequence ID" value="QOW10623.1"/>
    <property type="molecule type" value="Genomic_DNA"/>
</dbReference>